<protein>
    <submittedName>
        <fullName evidence="3">Uncharacterized protein</fullName>
    </submittedName>
</protein>
<organism evidence="3 4">
    <name type="scientific">Actinoallomurus spadix</name>
    <dbReference type="NCBI Taxonomy" id="79912"/>
    <lineage>
        <taxon>Bacteria</taxon>
        <taxon>Bacillati</taxon>
        <taxon>Actinomycetota</taxon>
        <taxon>Actinomycetes</taxon>
        <taxon>Streptosporangiales</taxon>
        <taxon>Thermomonosporaceae</taxon>
        <taxon>Actinoallomurus</taxon>
    </lineage>
</organism>
<feature type="region of interest" description="Disordered" evidence="1">
    <location>
        <begin position="100"/>
        <end position="123"/>
    </location>
</feature>
<comment type="caution">
    <text evidence="3">The sequence shown here is derived from an EMBL/GenBank/DDBJ whole genome shotgun (WGS) entry which is preliminary data.</text>
</comment>
<evidence type="ECO:0000256" key="2">
    <source>
        <dbReference type="SAM" id="Phobius"/>
    </source>
</evidence>
<dbReference type="EMBL" id="BAAABM010000029">
    <property type="protein sequence ID" value="GAA0344587.1"/>
    <property type="molecule type" value="Genomic_DNA"/>
</dbReference>
<keyword evidence="2" id="KW-1133">Transmembrane helix</keyword>
<accession>A0ABN0WS94</accession>
<name>A0ABN0WS94_9ACTN</name>
<evidence type="ECO:0000256" key="1">
    <source>
        <dbReference type="SAM" id="MobiDB-lite"/>
    </source>
</evidence>
<feature type="transmembrane region" description="Helical" evidence="2">
    <location>
        <begin position="43"/>
        <end position="64"/>
    </location>
</feature>
<proteinExistence type="predicted"/>
<keyword evidence="4" id="KW-1185">Reference proteome</keyword>
<evidence type="ECO:0000313" key="4">
    <source>
        <dbReference type="Proteomes" id="UP001501822"/>
    </source>
</evidence>
<feature type="transmembrane region" description="Helical" evidence="2">
    <location>
        <begin position="76"/>
        <end position="94"/>
    </location>
</feature>
<reference evidence="3 4" key="1">
    <citation type="journal article" date="2019" name="Int. J. Syst. Evol. Microbiol.">
        <title>The Global Catalogue of Microorganisms (GCM) 10K type strain sequencing project: providing services to taxonomists for standard genome sequencing and annotation.</title>
        <authorList>
            <consortium name="The Broad Institute Genomics Platform"/>
            <consortium name="The Broad Institute Genome Sequencing Center for Infectious Disease"/>
            <person name="Wu L."/>
            <person name="Ma J."/>
        </authorList>
    </citation>
    <scope>NUCLEOTIDE SEQUENCE [LARGE SCALE GENOMIC DNA]</scope>
    <source>
        <strain evidence="3 4">JCM 3146</strain>
    </source>
</reference>
<evidence type="ECO:0000313" key="3">
    <source>
        <dbReference type="EMBL" id="GAA0344587.1"/>
    </source>
</evidence>
<keyword evidence="2" id="KW-0472">Membrane</keyword>
<sequence length="123" mass="13775">MNPVTAWRTDPRVPVHIEKNAQVNGGLTMVRLMRRAGITSDTMYIAGIASILASFASWAMSLKAEEHAGLDRADRWGIFIGEWAPTFFALGVALRMEEEYGEERPHEGAERMKQRAREAMPVS</sequence>
<keyword evidence="2" id="KW-0812">Transmembrane</keyword>
<gene>
    <name evidence="3" type="ORF">GCM10010151_37900</name>
</gene>
<dbReference type="Proteomes" id="UP001501822">
    <property type="component" value="Unassembled WGS sequence"/>
</dbReference>